<reference evidence="1 2" key="1">
    <citation type="submission" date="2019-02" db="EMBL/GenBank/DDBJ databases">
        <title>Deep-cultivation of Planctomycetes and their phenomic and genomic characterization uncovers novel biology.</title>
        <authorList>
            <person name="Wiegand S."/>
            <person name="Jogler M."/>
            <person name="Boedeker C."/>
            <person name="Pinto D."/>
            <person name="Vollmers J."/>
            <person name="Rivas-Marin E."/>
            <person name="Kohn T."/>
            <person name="Peeters S.H."/>
            <person name="Heuer A."/>
            <person name="Rast P."/>
            <person name="Oberbeckmann S."/>
            <person name="Bunk B."/>
            <person name="Jeske O."/>
            <person name="Meyerdierks A."/>
            <person name="Storesund J.E."/>
            <person name="Kallscheuer N."/>
            <person name="Luecker S."/>
            <person name="Lage O.M."/>
            <person name="Pohl T."/>
            <person name="Merkel B.J."/>
            <person name="Hornburger P."/>
            <person name="Mueller R.-W."/>
            <person name="Bruemmer F."/>
            <person name="Labrenz M."/>
            <person name="Spormann A.M."/>
            <person name="Op Den Camp H."/>
            <person name="Overmann J."/>
            <person name="Amann R."/>
            <person name="Jetten M.S.M."/>
            <person name="Mascher T."/>
            <person name="Medema M.H."/>
            <person name="Devos D.P."/>
            <person name="Kaster A.-K."/>
            <person name="Ovreas L."/>
            <person name="Rohde M."/>
            <person name="Galperin M.Y."/>
            <person name="Jogler C."/>
        </authorList>
    </citation>
    <scope>NUCLEOTIDE SEQUENCE [LARGE SCALE GENOMIC DNA]</scope>
    <source>
        <strain evidence="1 2">KOR34</strain>
    </source>
</reference>
<dbReference type="Proteomes" id="UP000316714">
    <property type="component" value="Unassembled WGS sequence"/>
</dbReference>
<dbReference type="OrthoDB" id="290514at2"/>
<organism evidence="1 2">
    <name type="scientific">Posidoniimonas corsicana</name>
    <dbReference type="NCBI Taxonomy" id="1938618"/>
    <lineage>
        <taxon>Bacteria</taxon>
        <taxon>Pseudomonadati</taxon>
        <taxon>Planctomycetota</taxon>
        <taxon>Planctomycetia</taxon>
        <taxon>Pirellulales</taxon>
        <taxon>Lacipirellulaceae</taxon>
        <taxon>Posidoniimonas</taxon>
    </lineage>
</organism>
<evidence type="ECO:0008006" key="3">
    <source>
        <dbReference type="Google" id="ProtNLM"/>
    </source>
</evidence>
<accession>A0A5C5UXT7</accession>
<proteinExistence type="predicted"/>
<dbReference type="RefSeq" id="WP_146568353.1">
    <property type="nucleotide sequence ID" value="NZ_SIHJ01000004.1"/>
</dbReference>
<comment type="caution">
    <text evidence="1">The sequence shown here is derived from an EMBL/GenBank/DDBJ whole genome shotgun (WGS) entry which is preliminary data.</text>
</comment>
<name>A0A5C5UXT7_9BACT</name>
<dbReference type="EMBL" id="SIHJ01000004">
    <property type="protein sequence ID" value="TWT31166.1"/>
    <property type="molecule type" value="Genomic_DNA"/>
</dbReference>
<dbReference type="AlphaFoldDB" id="A0A5C5UXT7"/>
<evidence type="ECO:0000313" key="2">
    <source>
        <dbReference type="Proteomes" id="UP000316714"/>
    </source>
</evidence>
<gene>
    <name evidence="1" type="ORF">KOR34_45420</name>
</gene>
<sequence length="71" mass="7909">MATQTAERSFIDPARLYTIKGFEVASGVNATRRWHAKQQGIELKTLRVGKRAFVRGADGIEYIERLAAATD</sequence>
<keyword evidence="2" id="KW-1185">Reference proteome</keyword>
<evidence type="ECO:0000313" key="1">
    <source>
        <dbReference type="EMBL" id="TWT31166.1"/>
    </source>
</evidence>
<protein>
    <recommendedName>
        <fullName evidence="3">Helix-turn-helix domain protein</fullName>
    </recommendedName>
</protein>